<protein>
    <recommendedName>
        <fullName evidence="4">DUF2975 family protein</fullName>
    </recommendedName>
</protein>
<proteinExistence type="predicted"/>
<dbReference type="RefSeq" id="WP_036069096.1">
    <property type="nucleotide sequence ID" value="NZ_JAARQJ010000002.1"/>
</dbReference>
<dbReference type="EMBL" id="SNZK01000003">
    <property type="protein sequence ID" value="TDR54132.1"/>
    <property type="molecule type" value="Genomic_DNA"/>
</dbReference>
<reference evidence="2 3" key="1">
    <citation type="submission" date="2019-03" db="EMBL/GenBank/DDBJ databases">
        <title>Genomic Encyclopedia of Type Strains, Phase III (KMG-III): the genomes of soil and plant-associated and newly described type strains.</title>
        <authorList>
            <person name="Whitman W."/>
        </authorList>
    </citation>
    <scope>NUCLEOTIDE SEQUENCE [LARGE SCALE GENOMIC DNA]</scope>
    <source>
        <strain evidence="2 3">CECT 7972</strain>
    </source>
</reference>
<organism evidence="2 3">
    <name type="scientific">Listeria rocourtiae</name>
    <dbReference type="NCBI Taxonomy" id="647910"/>
    <lineage>
        <taxon>Bacteria</taxon>
        <taxon>Bacillati</taxon>
        <taxon>Bacillota</taxon>
        <taxon>Bacilli</taxon>
        <taxon>Bacillales</taxon>
        <taxon>Listeriaceae</taxon>
        <taxon>Listeria</taxon>
    </lineage>
</organism>
<keyword evidence="1" id="KW-0812">Transmembrane</keyword>
<gene>
    <name evidence="2" type="ORF">DFP96_103231</name>
</gene>
<feature type="transmembrane region" description="Helical" evidence="1">
    <location>
        <begin position="116"/>
        <end position="140"/>
    </location>
</feature>
<evidence type="ECO:0000313" key="3">
    <source>
        <dbReference type="Proteomes" id="UP000295558"/>
    </source>
</evidence>
<dbReference type="AlphaFoldDB" id="A0A4R6ZP34"/>
<evidence type="ECO:0000256" key="1">
    <source>
        <dbReference type="SAM" id="Phobius"/>
    </source>
</evidence>
<keyword evidence="1" id="KW-1133">Transmembrane helix</keyword>
<dbReference type="InterPro" id="IPR021354">
    <property type="entry name" value="DUF2975"/>
</dbReference>
<keyword evidence="3" id="KW-1185">Reference proteome</keyword>
<name>A0A4R6ZP34_9LIST</name>
<accession>A0A4R6ZP34</accession>
<dbReference type="OrthoDB" id="1100174at2"/>
<feature type="transmembrane region" description="Helical" evidence="1">
    <location>
        <begin position="91"/>
        <end position="110"/>
    </location>
</feature>
<dbReference type="Pfam" id="PF11188">
    <property type="entry name" value="DUF2975"/>
    <property type="match status" value="1"/>
</dbReference>
<feature type="transmembrane region" description="Helical" evidence="1">
    <location>
        <begin position="7"/>
        <end position="32"/>
    </location>
</feature>
<evidence type="ECO:0000313" key="2">
    <source>
        <dbReference type="EMBL" id="TDR54132.1"/>
    </source>
</evidence>
<evidence type="ECO:0008006" key="4">
    <source>
        <dbReference type="Google" id="ProtNLM"/>
    </source>
</evidence>
<comment type="caution">
    <text evidence="2">The sequence shown here is derived from an EMBL/GenBank/DDBJ whole genome shotgun (WGS) entry which is preliminary data.</text>
</comment>
<keyword evidence="1" id="KW-0472">Membrane</keyword>
<sequence length="158" mass="17551">MKHGSTFLLRLIILFIGLVILVLCVLGLPSLAMDKSNPEFTRRLYPILITMWIAAVPFFIGLYQGLKVLAYIDKKTAFSELSVRALKHVKYCALIISTLYFFSLPFFYLLAQHDDAPGLVVIGLVLTFGSIVVATFAAVLQKLLQEAVAIKSENDLTV</sequence>
<dbReference type="Proteomes" id="UP000295558">
    <property type="component" value="Unassembled WGS sequence"/>
</dbReference>
<dbReference type="STRING" id="1265846.PROCOU_01147"/>
<feature type="transmembrane region" description="Helical" evidence="1">
    <location>
        <begin position="44"/>
        <end position="70"/>
    </location>
</feature>